<feature type="transmembrane region" description="Helical" evidence="6">
    <location>
        <begin position="26"/>
        <end position="45"/>
    </location>
</feature>
<keyword evidence="2 6" id="KW-0812">Transmembrane</keyword>
<evidence type="ECO:0000256" key="4">
    <source>
        <dbReference type="ARBA" id="ARBA00023136"/>
    </source>
</evidence>
<sequence>MSAPTDYHPSLDDPNAWVPYRYNPSLAAAVIFLIAFTIATGWHAVTLFRRRTWYYTPFLIAGIFEIVGYCGRIASTKDLWALSPYIIQSILLLVAPALFAASIYIVLGRIIRFTGGERYSLVPVKWLTRAFVAGDVVAFLAQMTGGGIQAGGTISSLNLGEKIIIVGLFLQVIFFGIFITVATVWHLRFNRQTAVQLNAKRDVLWRKYMWSLYGGSALIMIRSIFRIIEYLMGNDGFLLRHEYLLYIFDALLMFLVMVLFLWLHPSKLTMFETSDVQPGHDMEEGGQVAARTAGHRPISQSTSSERKTLLGRFMPSKR</sequence>
<protein>
    <submittedName>
        <fullName evidence="7">Uncharacterized protein</fullName>
    </submittedName>
</protein>
<name>A0AAE0TNG8_9PEZI</name>
<keyword evidence="3 6" id="KW-1133">Transmembrane helix</keyword>
<dbReference type="PANTHER" id="PTHR31465:SF1">
    <property type="entry name" value="PROTEIN RTA1-RELATED"/>
    <property type="match status" value="1"/>
</dbReference>
<proteinExistence type="predicted"/>
<dbReference type="Pfam" id="PF04479">
    <property type="entry name" value="RTA1"/>
    <property type="match status" value="1"/>
</dbReference>
<evidence type="ECO:0000256" key="5">
    <source>
        <dbReference type="SAM" id="MobiDB-lite"/>
    </source>
</evidence>
<feature type="transmembrane region" description="Helical" evidence="6">
    <location>
        <begin position="52"/>
        <end position="74"/>
    </location>
</feature>
<evidence type="ECO:0000256" key="3">
    <source>
        <dbReference type="ARBA" id="ARBA00022989"/>
    </source>
</evidence>
<evidence type="ECO:0000256" key="1">
    <source>
        <dbReference type="ARBA" id="ARBA00004141"/>
    </source>
</evidence>
<feature type="transmembrane region" description="Helical" evidence="6">
    <location>
        <begin position="163"/>
        <end position="187"/>
    </location>
</feature>
<feature type="transmembrane region" description="Helical" evidence="6">
    <location>
        <begin position="126"/>
        <end position="143"/>
    </location>
</feature>
<feature type="transmembrane region" description="Helical" evidence="6">
    <location>
        <begin position="243"/>
        <end position="263"/>
    </location>
</feature>
<evidence type="ECO:0000313" key="8">
    <source>
        <dbReference type="Proteomes" id="UP001274830"/>
    </source>
</evidence>
<keyword evidence="4 6" id="KW-0472">Membrane</keyword>
<feature type="transmembrane region" description="Helical" evidence="6">
    <location>
        <begin position="208"/>
        <end position="228"/>
    </location>
</feature>
<evidence type="ECO:0000313" key="7">
    <source>
        <dbReference type="EMBL" id="KAK3670457.1"/>
    </source>
</evidence>
<dbReference type="AlphaFoldDB" id="A0AAE0TNG8"/>
<dbReference type="InterPro" id="IPR007568">
    <property type="entry name" value="RTA1"/>
</dbReference>
<dbReference type="GO" id="GO:0016020">
    <property type="term" value="C:membrane"/>
    <property type="evidence" value="ECO:0007669"/>
    <property type="project" value="UniProtKB-SubCell"/>
</dbReference>
<evidence type="ECO:0000256" key="6">
    <source>
        <dbReference type="SAM" id="Phobius"/>
    </source>
</evidence>
<feature type="transmembrane region" description="Helical" evidence="6">
    <location>
        <begin position="86"/>
        <end position="106"/>
    </location>
</feature>
<evidence type="ECO:0000256" key="2">
    <source>
        <dbReference type="ARBA" id="ARBA00022692"/>
    </source>
</evidence>
<dbReference type="PANTHER" id="PTHR31465">
    <property type="entry name" value="PROTEIN RTA1-RELATED"/>
    <property type="match status" value="1"/>
</dbReference>
<gene>
    <name evidence="7" type="ORF">LTR78_009698</name>
</gene>
<dbReference type="EMBL" id="JAUTXT010000056">
    <property type="protein sequence ID" value="KAK3670457.1"/>
    <property type="molecule type" value="Genomic_DNA"/>
</dbReference>
<comment type="caution">
    <text evidence="7">The sequence shown here is derived from an EMBL/GenBank/DDBJ whole genome shotgun (WGS) entry which is preliminary data.</text>
</comment>
<dbReference type="Proteomes" id="UP001274830">
    <property type="component" value="Unassembled WGS sequence"/>
</dbReference>
<accession>A0AAE0TNG8</accession>
<reference evidence="7" key="1">
    <citation type="submission" date="2023-07" db="EMBL/GenBank/DDBJ databases">
        <title>Black Yeasts Isolated from many extreme environments.</title>
        <authorList>
            <person name="Coleine C."/>
            <person name="Stajich J.E."/>
            <person name="Selbmann L."/>
        </authorList>
    </citation>
    <scope>NUCLEOTIDE SEQUENCE</scope>
    <source>
        <strain evidence="7">CCFEE 5485</strain>
    </source>
</reference>
<organism evidence="7 8">
    <name type="scientific">Recurvomyces mirabilis</name>
    <dbReference type="NCBI Taxonomy" id="574656"/>
    <lineage>
        <taxon>Eukaryota</taxon>
        <taxon>Fungi</taxon>
        <taxon>Dikarya</taxon>
        <taxon>Ascomycota</taxon>
        <taxon>Pezizomycotina</taxon>
        <taxon>Dothideomycetes</taxon>
        <taxon>Dothideomycetidae</taxon>
        <taxon>Mycosphaerellales</taxon>
        <taxon>Teratosphaeriaceae</taxon>
        <taxon>Recurvomyces</taxon>
    </lineage>
</organism>
<comment type="subcellular location">
    <subcellularLocation>
        <location evidence="1">Membrane</location>
        <topology evidence="1">Multi-pass membrane protein</topology>
    </subcellularLocation>
</comment>
<feature type="region of interest" description="Disordered" evidence="5">
    <location>
        <begin position="291"/>
        <end position="318"/>
    </location>
</feature>
<keyword evidence="8" id="KW-1185">Reference proteome</keyword>